<accession>A0A7J9DAG1</accession>
<evidence type="ECO:0008006" key="3">
    <source>
        <dbReference type="Google" id="ProtNLM"/>
    </source>
</evidence>
<evidence type="ECO:0000313" key="1">
    <source>
        <dbReference type="EMBL" id="MBA0757723.1"/>
    </source>
</evidence>
<gene>
    <name evidence="1" type="ORF">Gotri_020791</name>
</gene>
<organism evidence="1 2">
    <name type="scientific">Gossypium trilobum</name>
    <dbReference type="NCBI Taxonomy" id="34281"/>
    <lineage>
        <taxon>Eukaryota</taxon>
        <taxon>Viridiplantae</taxon>
        <taxon>Streptophyta</taxon>
        <taxon>Embryophyta</taxon>
        <taxon>Tracheophyta</taxon>
        <taxon>Spermatophyta</taxon>
        <taxon>Magnoliopsida</taxon>
        <taxon>eudicotyledons</taxon>
        <taxon>Gunneridae</taxon>
        <taxon>Pentapetalae</taxon>
        <taxon>rosids</taxon>
        <taxon>malvids</taxon>
        <taxon>Malvales</taxon>
        <taxon>Malvaceae</taxon>
        <taxon>Malvoideae</taxon>
        <taxon>Gossypium</taxon>
    </lineage>
</organism>
<protein>
    <recommendedName>
        <fullName evidence="3">DUF4283 domain-containing protein</fullName>
    </recommendedName>
</protein>
<evidence type="ECO:0000313" key="2">
    <source>
        <dbReference type="Proteomes" id="UP000593568"/>
    </source>
</evidence>
<proteinExistence type="predicted"/>
<dbReference type="Proteomes" id="UP000593568">
    <property type="component" value="Unassembled WGS sequence"/>
</dbReference>
<dbReference type="AlphaFoldDB" id="A0A7J9DAG1"/>
<sequence length="126" mass="14503">MEKELANLSLDDEEDEILQARMDPDSETERVEFFLVSCFLTTSVIHFPAMRSTVANLWHPVERVQILELGEKQGEDPLKVSLVYANFWVQIHGVPIGFFNGVFARQLGDFLTKYMEYDSMNLDKGL</sequence>
<reference evidence="1 2" key="1">
    <citation type="journal article" date="2019" name="Genome Biol. Evol.">
        <title>Insights into the evolution of the New World diploid cottons (Gossypium, subgenus Houzingenia) based on genome sequencing.</title>
        <authorList>
            <person name="Grover C.E."/>
            <person name="Arick M.A. 2nd"/>
            <person name="Thrash A."/>
            <person name="Conover J.L."/>
            <person name="Sanders W.S."/>
            <person name="Peterson D.G."/>
            <person name="Frelichowski J.E."/>
            <person name="Scheffler J.A."/>
            <person name="Scheffler B.E."/>
            <person name="Wendel J.F."/>
        </authorList>
    </citation>
    <scope>NUCLEOTIDE SEQUENCE [LARGE SCALE GENOMIC DNA]</scope>
    <source>
        <strain evidence="1">8</strain>
        <tissue evidence="1">Leaf</tissue>
    </source>
</reference>
<keyword evidence="2" id="KW-1185">Reference proteome</keyword>
<comment type="caution">
    <text evidence="1">The sequence shown here is derived from an EMBL/GenBank/DDBJ whole genome shotgun (WGS) entry which is preliminary data.</text>
</comment>
<dbReference type="EMBL" id="JABEZW010000001">
    <property type="protein sequence ID" value="MBA0757723.1"/>
    <property type="molecule type" value="Genomic_DNA"/>
</dbReference>
<name>A0A7J9DAG1_9ROSI</name>